<keyword evidence="16" id="KW-1185">Reference proteome</keyword>
<keyword evidence="4" id="KW-0645">Protease</keyword>
<keyword evidence="8" id="KW-0862">Zinc</keyword>
<dbReference type="CDD" id="cd07328">
    <property type="entry name" value="M48_Ste24p_like"/>
    <property type="match status" value="1"/>
</dbReference>
<keyword evidence="3" id="KW-1003">Cell membrane</keyword>
<keyword evidence="9 13" id="KW-1133">Transmembrane helix</keyword>
<keyword evidence="7" id="KW-0378">Hydrolase</keyword>
<evidence type="ECO:0000256" key="10">
    <source>
        <dbReference type="ARBA" id="ARBA00023049"/>
    </source>
</evidence>
<name>A0ABN2Q3D8_9PSEU</name>
<evidence type="ECO:0000256" key="1">
    <source>
        <dbReference type="ARBA" id="ARBA00001947"/>
    </source>
</evidence>
<evidence type="ECO:0000256" key="5">
    <source>
        <dbReference type="ARBA" id="ARBA00022692"/>
    </source>
</evidence>
<comment type="subcellular location">
    <subcellularLocation>
        <location evidence="2">Cell membrane</location>
        <topology evidence="2">Multi-pass membrane protein</topology>
    </subcellularLocation>
</comment>
<evidence type="ECO:0000256" key="2">
    <source>
        <dbReference type="ARBA" id="ARBA00004651"/>
    </source>
</evidence>
<evidence type="ECO:0000313" key="16">
    <source>
        <dbReference type="Proteomes" id="UP001501116"/>
    </source>
</evidence>
<comment type="caution">
    <text evidence="15">The sequence shown here is derived from an EMBL/GenBank/DDBJ whole genome shotgun (WGS) entry which is preliminary data.</text>
</comment>
<evidence type="ECO:0000259" key="14">
    <source>
        <dbReference type="Pfam" id="PF01435"/>
    </source>
</evidence>
<dbReference type="Proteomes" id="UP001501116">
    <property type="component" value="Unassembled WGS sequence"/>
</dbReference>
<comment type="cofactor">
    <cofactor evidence="1">
        <name>Zn(2+)</name>
        <dbReference type="ChEBI" id="CHEBI:29105"/>
    </cofactor>
</comment>
<evidence type="ECO:0000256" key="12">
    <source>
        <dbReference type="SAM" id="MobiDB-lite"/>
    </source>
</evidence>
<gene>
    <name evidence="15" type="ORF">GCM10009754_07990</name>
</gene>
<dbReference type="RefSeq" id="WP_344413448.1">
    <property type="nucleotide sequence ID" value="NZ_BAAANN010000002.1"/>
</dbReference>
<evidence type="ECO:0000256" key="11">
    <source>
        <dbReference type="ARBA" id="ARBA00023136"/>
    </source>
</evidence>
<keyword evidence="10" id="KW-0482">Metalloprotease</keyword>
<evidence type="ECO:0000256" key="7">
    <source>
        <dbReference type="ARBA" id="ARBA00022801"/>
    </source>
</evidence>
<protein>
    <submittedName>
        <fullName evidence="15">M48 family metallopeptidase</fullName>
    </submittedName>
</protein>
<dbReference type="PANTHER" id="PTHR43221">
    <property type="entry name" value="PROTEASE HTPX"/>
    <property type="match status" value="1"/>
</dbReference>
<dbReference type="EMBL" id="BAAANN010000002">
    <property type="protein sequence ID" value="GAA1942932.1"/>
    <property type="molecule type" value="Genomic_DNA"/>
</dbReference>
<accession>A0ABN2Q3D8</accession>
<proteinExistence type="predicted"/>
<evidence type="ECO:0000256" key="8">
    <source>
        <dbReference type="ARBA" id="ARBA00022833"/>
    </source>
</evidence>
<dbReference type="Gene3D" id="3.30.2010.10">
    <property type="entry name" value="Metalloproteases ('zincins'), catalytic domain"/>
    <property type="match status" value="1"/>
</dbReference>
<sequence>MRLPVRALTAVVLLAGFPVLVLAIIAGLVVLEIEAASHAYVTAIKIGFFAVPASAVLLKGLAMLAKPPKSAPDGLRLPEERQPELWAFVRGLAEVAGTRPPDEIYLVSGVEAAVDEETALFGLRSKCRRLFIGAPLLAGLREDQLAAVLTHELGHYGNRDTRLAGVTYRGQRSITATISALDSAKLFQRLLKFVFRHYAKLYFLVSSAVCRRQERAADEASARAAGSAAASSALREVTAIDASWDHFLSSYAVLGWESGYLPSDVFGGYTALLAGNHDMLEEVRENPPAVSSRYDTHPPLATRVAAVERLNLPPAIEHGTGPATTLLREHATTLDAALLTGLVAEAATKHRAGWETVVNLGCRSEAVPGALESLDAAARAIGGEGTVRTYLDALDAGRLTDLVTTTAQPAVSAGPRARREFARQDVRKGLSTVVDVALADAGVARWALSWTGPATFTVDAPHADGLGALLDDAVADEPRTSGLRDRLKHAGADLDRRPGAHPPAAKTLMR</sequence>
<keyword evidence="11 13" id="KW-0472">Membrane</keyword>
<reference evidence="15 16" key="1">
    <citation type="journal article" date="2019" name="Int. J. Syst. Evol. Microbiol.">
        <title>The Global Catalogue of Microorganisms (GCM) 10K type strain sequencing project: providing services to taxonomists for standard genome sequencing and annotation.</title>
        <authorList>
            <consortium name="The Broad Institute Genomics Platform"/>
            <consortium name="The Broad Institute Genome Sequencing Center for Infectious Disease"/>
            <person name="Wu L."/>
            <person name="Ma J."/>
        </authorList>
    </citation>
    <scope>NUCLEOTIDE SEQUENCE [LARGE SCALE GENOMIC DNA]</scope>
    <source>
        <strain evidence="15 16">JCM 14545</strain>
    </source>
</reference>
<dbReference type="Pfam" id="PF01435">
    <property type="entry name" value="Peptidase_M48"/>
    <property type="match status" value="1"/>
</dbReference>
<evidence type="ECO:0000313" key="15">
    <source>
        <dbReference type="EMBL" id="GAA1942932.1"/>
    </source>
</evidence>
<evidence type="ECO:0000256" key="9">
    <source>
        <dbReference type="ARBA" id="ARBA00022989"/>
    </source>
</evidence>
<feature type="transmembrane region" description="Helical" evidence="13">
    <location>
        <begin position="7"/>
        <end position="31"/>
    </location>
</feature>
<evidence type="ECO:0000256" key="13">
    <source>
        <dbReference type="SAM" id="Phobius"/>
    </source>
</evidence>
<dbReference type="PANTHER" id="PTHR43221:SF1">
    <property type="entry name" value="PROTEASE HTPX"/>
    <property type="match status" value="1"/>
</dbReference>
<feature type="region of interest" description="Disordered" evidence="12">
    <location>
        <begin position="480"/>
        <end position="510"/>
    </location>
</feature>
<evidence type="ECO:0000256" key="4">
    <source>
        <dbReference type="ARBA" id="ARBA00022670"/>
    </source>
</evidence>
<evidence type="ECO:0000256" key="6">
    <source>
        <dbReference type="ARBA" id="ARBA00022723"/>
    </source>
</evidence>
<evidence type="ECO:0000256" key="3">
    <source>
        <dbReference type="ARBA" id="ARBA00022475"/>
    </source>
</evidence>
<keyword evidence="6" id="KW-0479">Metal-binding</keyword>
<feature type="transmembrane region" description="Helical" evidence="13">
    <location>
        <begin position="37"/>
        <end position="58"/>
    </location>
</feature>
<feature type="domain" description="Peptidase M48" evidence="14">
    <location>
        <begin position="81"/>
        <end position="309"/>
    </location>
</feature>
<feature type="compositionally biased region" description="Basic and acidic residues" evidence="12">
    <location>
        <begin position="480"/>
        <end position="498"/>
    </location>
</feature>
<organism evidence="15 16">
    <name type="scientific">Amycolatopsis minnesotensis</name>
    <dbReference type="NCBI Taxonomy" id="337894"/>
    <lineage>
        <taxon>Bacteria</taxon>
        <taxon>Bacillati</taxon>
        <taxon>Actinomycetota</taxon>
        <taxon>Actinomycetes</taxon>
        <taxon>Pseudonocardiales</taxon>
        <taxon>Pseudonocardiaceae</taxon>
        <taxon>Amycolatopsis</taxon>
    </lineage>
</organism>
<dbReference type="InterPro" id="IPR050083">
    <property type="entry name" value="HtpX_protease"/>
</dbReference>
<keyword evidence="5 13" id="KW-0812">Transmembrane</keyword>
<dbReference type="InterPro" id="IPR001915">
    <property type="entry name" value="Peptidase_M48"/>
</dbReference>